<reference evidence="6 7" key="1">
    <citation type="journal article" date="2014" name="Genome Announc.">
        <title>Complete genome sequence of Magnetospirillum gryphiswaldense MSR-1.</title>
        <authorList>
            <person name="Wang X."/>
            <person name="Wang Q."/>
            <person name="Zhang W."/>
            <person name="Wang Y."/>
            <person name="Li L."/>
            <person name="Wen T."/>
            <person name="Zhang T."/>
            <person name="Zhang Y."/>
            <person name="Xu J."/>
            <person name="Hu J."/>
            <person name="Li S."/>
            <person name="Liu L."/>
            <person name="Liu J."/>
            <person name="Jiang W."/>
            <person name="Tian J."/>
            <person name="Li Y."/>
            <person name="Schuler D."/>
            <person name="Wang L."/>
            <person name="Li J."/>
        </authorList>
    </citation>
    <scope>NUCLEOTIDE SEQUENCE [LARGE SCALE GENOMIC DNA]</scope>
    <source>
        <strain evidence="7">DSM 6361 / JCM 21280 / NBRC 15271 / MSR-1</strain>
    </source>
</reference>
<evidence type="ECO:0000256" key="5">
    <source>
        <dbReference type="RuleBase" id="RU363041"/>
    </source>
</evidence>
<protein>
    <recommendedName>
        <fullName evidence="5">Probable membrane transporter protein</fullName>
    </recommendedName>
</protein>
<dbReference type="STRING" id="1430440.MGMSRv2__0223"/>
<keyword evidence="4 5" id="KW-0472">Membrane</keyword>
<gene>
    <name evidence="6" type="ordered locus">MGMSRv2__0223</name>
</gene>
<proteinExistence type="inferred from homology"/>
<feature type="transmembrane region" description="Helical" evidence="5">
    <location>
        <begin position="177"/>
        <end position="196"/>
    </location>
</feature>
<evidence type="ECO:0000313" key="6">
    <source>
        <dbReference type="EMBL" id="CDK97438.1"/>
    </source>
</evidence>
<feature type="transmembrane region" description="Helical" evidence="5">
    <location>
        <begin position="80"/>
        <end position="100"/>
    </location>
</feature>
<dbReference type="InterPro" id="IPR051598">
    <property type="entry name" value="TSUP/Inactive_protease-like"/>
</dbReference>
<feature type="transmembrane region" description="Helical" evidence="5">
    <location>
        <begin position="202"/>
        <end position="222"/>
    </location>
</feature>
<dbReference type="eggNOG" id="COG0730">
    <property type="taxonomic scope" value="Bacteria"/>
</dbReference>
<dbReference type="Proteomes" id="UP000018922">
    <property type="component" value="Chromosome I"/>
</dbReference>
<feature type="transmembrane region" description="Helical" evidence="5">
    <location>
        <begin position="6"/>
        <end position="39"/>
    </location>
</feature>
<comment type="subcellular location">
    <subcellularLocation>
        <location evidence="5">Cell membrane</location>
        <topology evidence="5">Multi-pass membrane protein</topology>
    </subcellularLocation>
    <subcellularLocation>
        <location evidence="1">Membrane</location>
        <topology evidence="1">Multi-pass membrane protein</topology>
    </subcellularLocation>
</comment>
<accession>V6EYY4</accession>
<evidence type="ECO:0000256" key="4">
    <source>
        <dbReference type="ARBA" id="ARBA00023136"/>
    </source>
</evidence>
<dbReference type="AlphaFoldDB" id="V6EYY4"/>
<feature type="transmembrane region" description="Helical" evidence="5">
    <location>
        <begin position="234"/>
        <end position="253"/>
    </location>
</feature>
<sequence length="255" mass="26794">MSAQMLHLLLIVLPLGAAMGFFGGLFGIGGGIIAIPVLVLGFGLDQATAQGTALVMMVPNLLLAWWRYARHNPVPLGRALQVAAVGAATTWGTAHFAHLLDQGLLRTLFALFLLFVALRLIVASPERTAEKSRDPRWLPVVGLAGGSSMGLLGVGGGLVVSPLLTGWFGLGQRTAQSFALAMVAPSSVFALGAYAQNQRVDWPVGLVLALGGTLTVAAGVALAHRWPERVLRRAFGWMMAATSVWLVISQHVFGG</sequence>
<feature type="transmembrane region" description="Helical" evidence="5">
    <location>
        <begin position="137"/>
        <end position="165"/>
    </location>
</feature>
<keyword evidence="7" id="KW-1185">Reference proteome</keyword>
<feature type="transmembrane region" description="Helical" evidence="5">
    <location>
        <begin position="107"/>
        <end position="125"/>
    </location>
</feature>
<feature type="transmembrane region" description="Helical" evidence="5">
    <location>
        <begin position="51"/>
        <end position="68"/>
    </location>
</feature>
<keyword evidence="5" id="KW-1003">Cell membrane</keyword>
<dbReference type="EMBL" id="HG794546">
    <property type="protein sequence ID" value="CDK97438.1"/>
    <property type="molecule type" value="Genomic_DNA"/>
</dbReference>
<evidence type="ECO:0000256" key="3">
    <source>
        <dbReference type="ARBA" id="ARBA00022989"/>
    </source>
</evidence>
<name>V6EYY4_MAGGM</name>
<dbReference type="GO" id="GO:0005886">
    <property type="term" value="C:plasma membrane"/>
    <property type="evidence" value="ECO:0007669"/>
    <property type="project" value="UniProtKB-SubCell"/>
</dbReference>
<keyword evidence="3 5" id="KW-1133">Transmembrane helix</keyword>
<dbReference type="HOGENOM" id="CLU_045498_5_1_5"/>
<dbReference type="KEGG" id="mgy:MGMSRv2__0223"/>
<evidence type="ECO:0000313" key="7">
    <source>
        <dbReference type="Proteomes" id="UP000018922"/>
    </source>
</evidence>
<dbReference type="InterPro" id="IPR002781">
    <property type="entry name" value="TM_pro_TauE-like"/>
</dbReference>
<organism evidence="6 7">
    <name type="scientific">Magnetospirillum gryphiswaldense (strain DSM 6361 / JCM 21280 / NBRC 15271 / MSR-1)</name>
    <dbReference type="NCBI Taxonomy" id="431944"/>
    <lineage>
        <taxon>Bacteria</taxon>
        <taxon>Pseudomonadati</taxon>
        <taxon>Pseudomonadota</taxon>
        <taxon>Alphaproteobacteria</taxon>
        <taxon>Rhodospirillales</taxon>
        <taxon>Rhodospirillaceae</taxon>
        <taxon>Magnetospirillum</taxon>
    </lineage>
</organism>
<keyword evidence="2 5" id="KW-0812">Transmembrane</keyword>
<comment type="similarity">
    <text evidence="5">Belongs to the 4-toluene sulfonate uptake permease (TSUP) (TC 2.A.102) family.</text>
</comment>
<evidence type="ECO:0000256" key="2">
    <source>
        <dbReference type="ARBA" id="ARBA00022692"/>
    </source>
</evidence>
<dbReference type="PANTHER" id="PTHR43701">
    <property type="entry name" value="MEMBRANE TRANSPORTER PROTEIN MJ0441-RELATED"/>
    <property type="match status" value="1"/>
</dbReference>
<dbReference type="PANTHER" id="PTHR43701:SF2">
    <property type="entry name" value="MEMBRANE TRANSPORTER PROTEIN YJNA-RELATED"/>
    <property type="match status" value="1"/>
</dbReference>
<dbReference type="Pfam" id="PF01925">
    <property type="entry name" value="TauE"/>
    <property type="match status" value="1"/>
</dbReference>
<evidence type="ECO:0000256" key="1">
    <source>
        <dbReference type="ARBA" id="ARBA00004141"/>
    </source>
</evidence>